<accession>A0A3D3R8H0</accession>
<evidence type="ECO:0000259" key="2">
    <source>
        <dbReference type="Pfam" id="PF07596"/>
    </source>
</evidence>
<evidence type="ECO:0000313" key="4">
    <source>
        <dbReference type="Proteomes" id="UP000263642"/>
    </source>
</evidence>
<dbReference type="InterPro" id="IPR045584">
    <property type="entry name" value="Pilin-like"/>
</dbReference>
<dbReference type="InterPro" id="IPR012902">
    <property type="entry name" value="N_methyl_site"/>
</dbReference>
<dbReference type="Gene3D" id="3.30.700.10">
    <property type="entry name" value="Glycoprotein, Type 4 Pilin"/>
    <property type="match status" value="1"/>
</dbReference>
<evidence type="ECO:0000313" key="3">
    <source>
        <dbReference type="EMBL" id="HCO25174.1"/>
    </source>
</evidence>
<dbReference type="InterPro" id="IPR011453">
    <property type="entry name" value="DUF1559"/>
</dbReference>
<dbReference type="EMBL" id="DQAY01000118">
    <property type="protein sequence ID" value="HCO25174.1"/>
    <property type="molecule type" value="Genomic_DNA"/>
</dbReference>
<dbReference type="NCBIfam" id="TIGR04294">
    <property type="entry name" value="pre_pil_HX9DG"/>
    <property type="match status" value="1"/>
</dbReference>
<dbReference type="Proteomes" id="UP000263642">
    <property type="component" value="Unassembled WGS sequence"/>
</dbReference>
<dbReference type="PANTHER" id="PTHR30093">
    <property type="entry name" value="GENERAL SECRETION PATHWAY PROTEIN G"/>
    <property type="match status" value="1"/>
</dbReference>
<comment type="caution">
    <text evidence="3">The sequence shown here is derived from an EMBL/GenBank/DDBJ whole genome shotgun (WGS) entry which is preliminary data.</text>
</comment>
<dbReference type="Pfam" id="PF07596">
    <property type="entry name" value="SBP_bac_10"/>
    <property type="match status" value="1"/>
</dbReference>
<reference evidence="3 4" key="1">
    <citation type="journal article" date="2018" name="Nat. Biotechnol.">
        <title>A standardized bacterial taxonomy based on genome phylogeny substantially revises the tree of life.</title>
        <authorList>
            <person name="Parks D.H."/>
            <person name="Chuvochina M."/>
            <person name="Waite D.W."/>
            <person name="Rinke C."/>
            <person name="Skarshewski A."/>
            <person name="Chaumeil P.A."/>
            <person name="Hugenholtz P."/>
        </authorList>
    </citation>
    <scope>NUCLEOTIDE SEQUENCE [LARGE SCALE GENOMIC DNA]</scope>
    <source>
        <strain evidence="3">UBA9375</strain>
    </source>
</reference>
<keyword evidence="1" id="KW-0472">Membrane</keyword>
<dbReference type="Pfam" id="PF07963">
    <property type="entry name" value="N_methyl"/>
    <property type="match status" value="1"/>
</dbReference>
<dbReference type="InterPro" id="IPR027558">
    <property type="entry name" value="Pre_pil_HX9DG_C"/>
</dbReference>
<proteinExistence type="predicted"/>
<feature type="transmembrane region" description="Helical" evidence="1">
    <location>
        <begin position="12"/>
        <end position="34"/>
    </location>
</feature>
<dbReference type="AlphaFoldDB" id="A0A3D3R8H0"/>
<keyword evidence="1" id="KW-0812">Transmembrane</keyword>
<protein>
    <submittedName>
        <fullName evidence="3">Prepilin-type cleavage/methylation domain-containing protein</fullName>
    </submittedName>
</protein>
<dbReference type="SUPFAM" id="SSF54523">
    <property type="entry name" value="Pili subunits"/>
    <property type="match status" value="1"/>
</dbReference>
<sequence length="312" mass="33520">MNSATTPRRAFTLIELLVVIAIIAILIALLLPAVQQAREAARRSTCKNNLKQIGLALHNYHDAFNVFPPNSNGADPNLPNGFSWRMKVLPYIDQAPLFNQFNSSLRITDPAHLALCQNIIPVYLCPSDPTPAVKRDLHVNWCFPGNATGASGALTSTNVCDIAGSTYDTTAAVATYGEVCGLHPDSGPGGMFRRRQTFVMRFRDLTDGASNVLAIGEMSPSYNPFSAWVPSDSPVHTSAAINSSSLLCGPSPCQYPTIGWPQTTASQSFHTGGTHFLLADGSVHFLSENMDLSLYQQLGHASDGLPTGGFNK</sequence>
<feature type="domain" description="DUF1559" evidence="2">
    <location>
        <begin position="35"/>
        <end position="292"/>
    </location>
</feature>
<keyword evidence="1" id="KW-1133">Transmembrane helix</keyword>
<organism evidence="3 4">
    <name type="scientific">Gimesia maris</name>
    <dbReference type="NCBI Taxonomy" id="122"/>
    <lineage>
        <taxon>Bacteria</taxon>
        <taxon>Pseudomonadati</taxon>
        <taxon>Planctomycetota</taxon>
        <taxon>Planctomycetia</taxon>
        <taxon>Planctomycetales</taxon>
        <taxon>Planctomycetaceae</taxon>
        <taxon>Gimesia</taxon>
    </lineage>
</organism>
<dbReference type="PANTHER" id="PTHR30093:SF2">
    <property type="entry name" value="TYPE II SECRETION SYSTEM PROTEIN H"/>
    <property type="match status" value="1"/>
</dbReference>
<dbReference type="NCBIfam" id="TIGR02532">
    <property type="entry name" value="IV_pilin_GFxxxE"/>
    <property type="match status" value="1"/>
</dbReference>
<gene>
    <name evidence="3" type="ORF">DIT97_19890</name>
</gene>
<name>A0A3D3R8H0_9PLAN</name>
<evidence type="ECO:0000256" key="1">
    <source>
        <dbReference type="SAM" id="Phobius"/>
    </source>
</evidence>